<dbReference type="SUPFAM" id="SSF46626">
    <property type="entry name" value="Cytochrome c"/>
    <property type="match status" value="1"/>
</dbReference>
<evidence type="ECO:0000256" key="2">
    <source>
        <dbReference type="ARBA" id="ARBA00022723"/>
    </source>
</evidence>
<dbReference type="InterPro" id="IPR009056">
    <property type="entry name" value="Cyt_c-like_dom"/>
</dbReference>
<keyword evidence="1" id="KW-0349">Heme</keyword>
<dbReference type="GO" id="GO:0009055">
    <property type="term" value="F:electron transfer activity"/>
    <property type="evidence" value="ECO:0007669"/>
    <property type="project" value="InterPro"/>
</dbReference>
<dbReference type="Gene3D" id="1.10.760.10">
    <property type="entry name" value="Cytochrome c-like domain"/>
    <property type="match status" value="1"/>
</dbReference>
<dbReference type="AlphaFoldDB" id="D6PK13"/>
<evidence type="ECO:0000256" key="1">
    <source>
        <dbReference type="ARBA" id="ARBA00022617"/>
    </source>
</evidence>
<dbReference type="EMBL" id="GU943118">
    <property type="protein sequence ID" value="ADD96064.1"/>
    <property type="molecule type" value="Genomic_DNA"/>
</dbReference>
<organism evidence="6">
    <name type="scientific">uncultured organism MedDCM-OCT-S04-C478</name>
    <dbReference type="NCBI Taxonomy" id="743617"/>
    <lineage>
        <taxon>unclassified sequences</taxon>
        <taxon>environmental samples</taxon>
    </lineage>
</organism>
<dbReference type="InterPro" id="IPR003468">
    <property type="entry name" value="Cyt_c_oxidase_monohaem-su/FixO"/>
</dbReference>
<keyword evidence="4" id="KW-0812">Transmembrane</keyword>
<evidence type="ECO:0000313" key="6">
    <source>
        <dbReference type="EMBL" id="ADD96064.1"/>
    </source>
</evidence>
<dbReference type="InterPro" id="IPR036909">
    <property type="entry name" value="Cyt_c-like_dom_sf"/>
</dbReference>
<dbReference type="GO" id="GO:0046872">
    <property type="term" value="F:metal ion binding"/>
    <property type="evidence" value="ECO:0007669"/>
    <property type="project" value="UniProtKB-KW"/>
</dbReference>
<feature type="domain" description="Cytochrome c" evidence="5">
    <location>
        <begin position="151"/>
        <end position="261"/>
    </location>
</feature>
<keyword evidence="3" id="KW-0408">Iron</keyword>
<name>D6PK13_9ZZZZ</name>
<sequence length="265" mass="28899">MSELVNKVAEILNAPVDLVQRSAEARAAASGISVDDVLSSWAGGESVASSAPKEEAPVVEETAAEEVVEEIIEETAAEEVVEEIIEETAAEEVVEEIIEEIVEMKNESSLSFISGVLLVSIFTYLFAFAIPKNQATNLVSDSLNNSVNATSEVIEGAEIYSSLNCQSCHTQNVRTLIPDTQNGKVLQNKYANATLINNVGNIRLGPDLSTAATREPTNNSQWLKRYLSDSTSVNRDIPHPNYDFLDEEDLEYLITYLLSLGEINE</sequence>
<feature type="transmembrane region" description="Helical" evidence="4">
    <location>
        <begin position="110"/>
        <end position="130"/>
    </location>
</feature>
<keyword evidence="4" id="KW-0472">Membrane</keyword>
<dbReference type="GO" id="GO:0020037">
    <property type="term" value="F:heme binding"/>
    <property type="evidence" value="ECO:0007669"/>
    <property type="project" value="InterPro"/>
</dbReference>
<dbReference type="Pfam" id="PF02433">
    <property type="entry name" value="FixO"/>
    <property type="match status" value="1"/>
</dbReference>
<reference evidence="6" key="1">
    <citation type="journal article" date="2010" name="ISME J.">
        <title>Metagenome of the Mediterranean deep chlorophyll maximum studied by direct and fosmid library 454 pyrosequencing.</title>
        <authorList>
            <person name="Ghai R."/>
            <person name="Martin-Cuadrado A.B."/>
            <person name="Molto A.G."/>
            <person name="Heredia I.G."/>
            <person name="Cabrera R."/>
            <person name="Martin J."/>
            <person name="Verdu M."/>
            <person name="Deschamps P."/>
            <person name="Moreira D."/>
            <person name="Lopez-Garcia P."/>
            <person name="Mira A."/>
            <person name="Rodriguez-Valera F."/>
        </authorList>
    </citation>
    <scope>NUCLEOTIDE SEQUENCE</scope>
</reference>
<proteinExistence type="predicted"/>
<protein>
    <recommendedName>
        <fullName evidence="5">Cytochrome c domain-containing protein</fullName>
    </recommendedName>
</protein>
<evidence type="ECO:0000256" key="3">
    <source>
        <dbReference type="ARBA" id="ARBA00023004"/>
    </source>
</evidence>
<dbReference type="PROSITE" id="PS51007">
    <property type="entry name" value="CYTC"/>
    <property type="match status" value="1"/>
</dbReference>
<keyword evidence="4" id="KW-1133">Transmembrane helix</keyword>
<accession>D6PK13</accession>
<evidence type="ECO:0000259" key="5">
    <source>
        <dbReference type="PROSITE" id="PS51007"/>
    </source>
</evidence>
<evidence type="ECO:0000256" key="4">
    <source>
        <dbReference type="SAM" id="Phobius"/>
    </source>
</evidence>
<keyword evidence="2" id="KW-0479">Metal-binding</keyword>